<organism evidence="2 3">
    <name type="scientific">Funneliformis caledonium</name>
    <dbReference type="NCBI Taxonomy" id="1117310"/>
    <lineage>
        <taxon>Eukaryota</taxon>
        <taxon>Fungi</taxon>
        <taxon>Fungi incertae sedis</taxon>
        <taxon>Mucoromycota</taxon>
        <taxon>Glomeromycotina</taxon>
        <taxon>Glomeromycetes</taxon>
        <taxon>Glomerales</taxon>
        <taxon>Glomeraceae</taxon>
        <taxon>Funneliformis</taxon>
    </lineage>
</organism>
<evidence type="ECO:0000256" key="1">
    <source>
        <dbReference type="SAM" id="MobiDB-lite"/>
    </source>
</evidence>
<reference evidence="2" key="1">
    <citation type="submission" date="2021-06" db="EMBL/GenBank/DDBJ databases">
        <authorList>
            <person name="Kallberg Y."/>
            <person name="Tangrot J."/>
            <person name="Rosling A."/>
        </authorList>
    </citation>
    <scope>NUCLEOTIDE SEQUENCE</scope>
    <source>
        <strain evidence="2">UK204</strain>
    </source>
</reference>
<accession>A0A9N9HYI8</accession>
<comment type="caution">
    <text evidence="2">The sequence shown here is derived from an EMBL/GenBank/DDBJ whole genome shotgun (WGS) entry which is preliminary data.</text>
</comment>
<dbReference type="OrthoDB" id="10546879at2759"/>
<gene>
    <name evidence="2" type="ORF">FCALED_LOCUS13974</name>
</gene>
<evidence type="ECO:0000313" key="3">
    <source>
        <dbReference type="Proteomes" id="UP000789570"/>
    </source>
</evidence>
<name>A0A9N9HYI8_9GLOM</name>
<proteinExistence type="predicted"/>
<protein>
    <submittedName>
        <fullName evidence="2">1714_t:CDS:1</fullName>
    </submittedName>
</protein>
<sequence length="357" mass="40129">MGRIRLLGVQKQSRHLGHLVYLQLAFCQVCNGPPFCVVARMDTRKLLPKWKRCKLEAQRSFQRLMSDSSLSGRALTYCEMEKLVYPIYGHIVKLPETPKAFGYRGERENGLAADGRKAIGCYWKTDRSEGPNGWLRANSEQDLERENGQSAAKRSGLTVSLKQPVRAVHRLNGDGCSTSTRFKFQPSTLGGSLAAPTDYLPAGILERRSTWMSVSPHRLVRLNEGESNNYGQRVIGIPLQTGMNRRNGKECPAVNDNIYESFIPWGWSTATTIYLCDANSEPGKILGRAQSTEIEVTIRSYDLESRDELLESGRRKTERSVIVMEVALRAITRARLKDKPPGPKSENEIMGEANRHM</sequence>
<feature type="region of interest" description="Disordered" evidence="1">
    <location>
        <begin position="336"/>
        <end position="357"/>
    </location>
</feature>
<evidence type="ECO:0000313" key="2">
    <source>
        <dbReference type="EMBL" id="CAG8712129.1"/>
    </source>
</evidence>
<keyword evidence="3" id="KW-1185">Reference proteome</keyword>
<dbReference type="AlphaFoldDB" id="A0A9N9HYI8"/>
<dbReference type="Proteomes" id="UP000789570">
    <property type="component" value="Unassembled WGS sequence"/>
</dbReference>
<dbReference type="EMBL" id="CAJVPQ010009034">
    <property type="protein sequence ID" value="CAG8712129.1"/>
    <property type="molecule type" value="Genomic_DNA"/>
</dbReference>
<feature type="non-terminal residue" evidence="2">
    <location>
        <position position="1"/>
    </location>
</feature>